<dbReference type="Pfam" id="PF00263">
    <property type="entry name" value="Secretin"/>
    <property type="match status" value="1"/>
</dbReference>
<dbReference type="eggNOG" id="COG1450">
    <property type="taxonomic scope" value="Bacteria"/>
</dbReference>
<feature type="domain" description="NolW-like" evidence="13">
    <location>
        <begin position="348"/>
        <end position="541"/>
    </location>
</feature>
<dbReference type="PROSITE" id="PS51257">
    <property type="entry name" value="PROKAR_LIPOPROTEIN"/>
    <property type="match status" value="1"/>
</dbReference>
<evidence type="ECO:0000256" key="1">
    <source>
        <dbReference type="ARBA" id="ARBA00004442"/>
    </source>
</evidence>
<feature type="compositionally biased region" description="Gly residues" evidence="11">
    <location>
        <begin position="396"/>
        <end position="414"/>
    </location>
</feature>
<dbReference type="OrthoDB" id="9775455at2"/>
<protein>
    <submittedName>
        <fullName evidence="15">General secretion pathway protein D</fullName>
    </submittedName>
</protein>
<dbReference type="EMBL" id="CP002086">
    <property type="protein sequence ID" value="ADJ29175.1"/>
    <property type="molecule type" value="Genomic_DNA"/>
</dbReference>
<evidence type="ECO:0000259" key="14">
    <source>
        <dbReference type="Pfam" id="PF21305"/>
    </source>
</evidence>
<evidence type="ECO:0000313" key="15">
    <source>
        <dbReference type="EMBL" id="ADJ29175.1"/>
    </source>
</evidence>
<dbReference type="STRING" id="105559.Nwat_2350"/>
<evidence type="ECO:0000256" key="4">
    <source>
        <dbReference type="ARBA" id="ARBA00022452"/>
    </source>
</evidence>
<dbReference type="Gene3D" id="3.30.1370.120">
    <property type="match status" value="3"/>
</dbReference>
<dbReference type="eggNOG" id="COG4796">
    <property type="taxonomic scope" value="Bacteria"/>
</dbReference>
<evidence type="ECO:0000256" key="3">
    <source>
        <dbReference type="ARBA" id="ARBA00022448"/>
    </source>
</evidence>
<keyword evidence="6" id="KW-0732">Signal</keyword>
<evidence type="ECO:0000256" key="5">
    <source>
        <dbReference type="ARBA" id="ARBA00022692"/>
    </source>
</evidence>
<evidence type="ECO:0000256" key="10">
    <source>
        <dbReference type="RuleBase" id="RU004004"/>
    </source>
</evidence>
<dbReference type="InterPro" id="IPR001775">
    <property type="entry name" value="GspD/PilQ"/>
</dbReference>
<keyword evidence="16" id="KW-1185">Reference proteome</keyword>
<feature type="compositionally biased region" description="Low complexity" evidence="11">
    <location>
        <begin position="32"/>
        <end position="49"/>
    </location>
</feature>
<feature type="domain" description="GspD-like N0" evidence="14">
    <location>
        <begin position="110"/>
        <end position="180"/>
    </location>
</feature>
<dbReference type="InterPro" id="IPR013356">
    <property type="entry name" value="T2SS_GspD"/>
</dbReference>
<feature type="region of interest" description="Disordered" evidence="11">
    <location>
        <begin position="32"/>
        <end position="91"/>
    </location>
</feature>
<dbReference type="Pfam" id="PF03958">
    <property type="entry name" value="Secretin_N"/>
    <property type="match status" value="3"/>
</dbReference>
<evidence type="ECO:0000313" key="16">
    <source>
        <dbReference type="Proteomes" id="UP000000393"/>
    </source>
</evidence>
<comment type="subcellular location">
    <subcellularLocation>
        <location evidence="1 10">Cell outer membrane</location>
    </subcellularLocation>
</comment>
<comment type="similarity">
    <text evidence="2">Belongs to the bacterial secretin family. GSP D subfamily.</text>
</comment>
<keyword evidence="8" id="KW-0472">Membrane</keyword>
<evidence type="ECO:0000259" key="13">
    <source>
        <dbReference type="Pfam" id="PF03958"/>
    </source>
</evidence>
<feature type="domain" description="NolW-like" evidence="13">
    <location>
        <begin position="206"/>
        <end position="265"/>
    </location>
</feature>
<organism evidence="15 16">
    <name type="scientific">Nitrosococcus watsoni (strain C-113)</name>
    <dbReference type="NCBI Taxonomy" id="105559"/>
    <lineage>
        <taxon>Bacteria</taxon>
        <taxon>Pseudomonadati</taxon>
        <taxon>Pseudomonadota</taxon>
        <taxon>Gammaproteobacteria</taxon>
        <taxon>Chromatiales</taxon>
        <taxon>Chromatiaceae</taxon>
        <taxon>Nitrosococcus</taxon>
    </lineage>
</organism>
<reference evidence="15 16" key="1">
    <citation type="submission" date="2010-06" db="EMBL/GenBank/DDBJ databases">
        <title>Complete sequence of chromosome of Nitrosococcus watsoni C-113.</title>
        <authorList>
            <consortium name="US DOE Joint Genome Institute"/>
            <person name="Lucas S."/>
            <person name="Copeland A."/>
            <person name="Lapidus A."/>
            <person name="Cheng J.-F."/>
            <person name="Bruce D."/>
            <person name="Goodwin L."/>
            <person name="Pitluck S."/>
            <person name="Malfatti S.A."/>
            <person name="Chain P.S.G."/>
            <person name="Land M."/>
            <person name="Hauser L."/>
            <person name="Kyrpides N."/>
            <person name="Ivanova N."/>
            <person name="Cambell M.A."/>
            <person name="Heidelberg J.F."/>
            <person name="Klotz M.G."/>
            <person name="Woyke T."/>
        </authorList>
    </citation>
    <scope>NUCLEOTIDE SEQUENCE [LARGE SCALE GENOMIC DNA]</scope>
    <source>
        <strain evidence="15 16">C-113</strain>
    </source>
</reference>
<feature type="region of interest" description="Disordered" evidence="11">
    <location>
        <begin position="450"/>
        <end position="484"/>
    </location>
</feature>
<feature type="compositionally biased region" description="Polar residues" evidence="11">
    <location>
        <begin position="823"/>
        <end position="833"/>
    </location>
</feature>
<feature type="domain" description="NolW-like" evidence="13">
    <location>
        <begin position="273"/>
        <end position="339"/>
    </location>
</feature>
<sequence>MREQKRSGRPTGAWWIILLGAGVLVACVTQPSGSGSANGSSPAAISASGQARQAEDTVAKSAKIEATPAAEEEKVKPESDETYPGSNHFINREAASKPRTFQVREGAIVLNFENTDIREVVKTILGDILEENYVIDRAVQGTVTVQTGRPLPKDDLVPTLETLLRLNNAALIQTEGLNKIVPLNEAVQGNLSPRLSRAKSAMGYSVRIMPLEYIGAEEMEKILKPFVPKDGLVRVDPARNLLVLAGTAKELDQWQETIDIFDVNWLEGMSVGLYRLEYTDAELLVTELNTVMGPEASTPLAGMFRFIPIERLNGILVVTSQSQYLKEAKTWIERLDQGEDEKTERLYVYPVQHGRADHLAALLQAAFGLEGGSGLPSARVAPGQQATELFSSSRGGSRGFGSSRGGGFGGGGFGSSRGGSFGGGGFGSSRGGGFGGSFGSSGGVNYKASVAPDSEASGEENPRVFQASTEGAAETPTPKTPGSAAAGIEFARLGGKEDENKEPEVRVIPDLENNSLLISAIPPIYEKILSALRQLDIPPRQVLVEATIAEVALTGSLQYGLQWYFTNDLASGQGAGGQGALPALGEGGLQALMAGGGFTYAFADGGVVRALLRLLASENKVEILSSPQLLALDNQTAEIRVGDQVPIQQGQTTGIGGTTQQIRYRDTGVLLTVTPRVNAGGRVTMELTQEVTDVGGTSLPGGATTVGGNPTFLQRNFQSVVTVQSGETIVLGGLIRNNDAFNQSGVPFLYKLPLIGPLFGTTTRSRQRTELVVLMTPRVVRDQYEARLVTEELREKLKNASDVAEKTGGITFKIEKENGEKPSPSTDENSAKP</sequence>
<evidence type="ECO:0000256" key="8">
    <source>
        <dbReference type="ARBA" id="ARBA00023136"/>
    </source>
</evidence>
<keyword evidence="9" id="KW-0998">Cell outer membrane</keyword>
<dbReference type="InterPro" id="IPR004846">
    <property type="entry name" value="T2SS/T3SS_dom"/>
</dbReference>
<dbReference type="PRINTS" id="PR01032">
    <property type="entry name" value="PHAGEIV"/>
</dbReference>
<evidence type="ECO:0000259" key="12">
    <source>
        <dbReference type="Pfam" id="PF00263"/>
    </source>
</evidence>
<feature type="region of interest" description="Disordered" evidence="11">
    <location>
        <begin position="809"/>
        <end position="833"/>
    </location>
</feature>
<dbReference type="AlphaFoldDB" id="D8K932"/>
<keyword evidence="7" id="KW-0653">Protein transport</keyword>
<dbReference type="NCBIfam" id="TIGR02517">
    <property type="entry name" value="type_II_gspD"/>
    <property type="match status" value="1"/>
</dbReference>
<dbReference type="Pfam" id="PF21305">
    <property type="entry name" value="type_II_gspD_N0"/>
    <property type="match status" value="1"/>
</dbReference>
<evidence type="ECO:0000256" key="2">
    <source>
        <dbReference type="ARBA" id="ARBA00006980"/>
    </source>
</evidence>
<dbReference type="Proteomes" id="UP000000393">
    <property type="component" value="Chromosome"/>
</dbReference>
<proteinExistence type="inferred from homology"/>
<keyword evidence="5" id="KW-0812">Transmembrane</keyword>
<accession>D8K932</accession>
<dbReference type="PANTHER" id="PTHR30332:SF25">
    <property type="entry name" value="SECRETIN XPSD"/>
    <property type="match status" value="1"/>
</dbReference>
<gene>
    <name evidence="15" type="ordered locus">Nwat_2350</name>
</gene>
<dbReference type="HOGENOM" id="CLU_006756_1_2_6"/>
<dbReference type="GO" id="GO:0015628">
    <property type="term" value="P:protein secretion by the type II secretion system"/>
    <property type="evidence" value="ECO:0007669"/>
    <property type="project" value="InterPro"/>
</dbReference>
<dbReference type="KEGG" id="nwa:Nwat_2350"/>
<dbReference type="InterPro" id="IPR038591">
    <property type="entry name" value="NolW-like_sf"/>
</dbReference>
<dbReference type="GO" id="GO:0009279">
    <property type="term" value="C:cell outer membrane"/>
    <property type="evidence" value="ECO:0007669"/>
    <property type="project" value="UniProtKB-SubCell"/>
</dbReference>
<dbReference type="RefSeq" id="WP_013221246.1">
    <property type="nucleotide sequence ID" value="NC_014315.1"/>
</dbReference>
<dbReference type="GO" id="GO:0015627">
    <property type="term" value="C:type II protein secretion system complex"/>
    <property type="evidence" value="ECO:0007669"/>
    <property type="project" value="InterPro"/>
</dbReference>
<name>D8K932_NITWC</name>
<dbReference type="PANTHER" id="PTHR30332">
    <property type="entry name" value="PROBABLE GENERAL SECRETION PATHWAY PROTEIN D"/>
    <property type="match status" value="1"/>
</dbReference>
<evidence type="ECO:0000256" key="11">
    <source>
        <dbReference type="SAM" id="MobiDB-lite"/>
    </source>
</evidence>
<dbReference type="InterPro" id="IPR049371">
    <property type="entry name" value="GspD-like_N0"/>
</dbReference>
<evidence type="ECO:0000256" key="9">
    <source>
        <dbReference type="ARBA" id="ARBA00023237"/>
    </source>
</evidence>
<feature type="region of interest" description="Disordered" evidence="11">
    <location>
        <begin position="378"/>
        <end position="414"/>
    </location>
</feature>
<dbReference type="InterPro" id="IPR050810">
    <property type="entry name" value="Bact_Secretion_Sys_Channel"/>
</dbReference>
<feature type="domain" description="Type II/III secretion system secretin-like" evidence="12">
    <location>
        <begin position="615"/>
        <end position="781"/>
    </location>
</feature>
<evidence type="ECO:0000256" key="7">
    <source>
        <dbReference type="ARBA" id="ARBA00022927"/>
    </source>
</evidence>
<evidence type="ECO:0000256" key="6">
    <source>
        <dbReference type="ARBA" id="ARBA00022729"/>
    </source>
</evidence>
<keyword evidence="3 10" id="KW-0813">Transport</keyword>
<keyword evidence="4" id="KW-1134">Transmembrane beta strand</keyword>
<dbReference type="InterPro" id="IPR005644">
    <property type="entry name" value="NolW-like"/>
</dbReference>
<dbReference type="PRINTS" id="PR00811">
    <property type="entry name" value="BCTERIALGSPD"/>
</dbReference>